<name>A0ABP1S7R4_9HEXA</name>
<evidence type="ECO:0000313" key="3">
    <source>
        <dbReference type="Proteomes" id="UP001642540"/>
    </source>
</evidence>
<feature type="transmembrane region" description="Helical" evidence="1">
    <location>
        <begin position="268"/>
        <end position="294"/>
    </location>
</feature>
<feature type="transmembrane region" description="Helical" evidence="1">
    <location>
        <begin position="89"/>
        <end position="109"/>
    </location>
</feature>
<evidence type="ECO:0008006" key="4">
    <source>
        <dbReference type="Google" id="ProtNLM"/>
    </source>
</evidence>
<sequence length="359" mass="41102">MEFSEAAMKLYLVVQRHLHFPLIVELPSRQRLIENPNFTKFHRLAWRFNMFASIFLCFFSFAQIMKVHHTTETSSSFGKQFPWHSTEQLCVYFIILTVNMGGIAAYWTVYNYPSDLRLLASQSLAIGANNGVLASNLRERLSELLSAKKLFVYFSGIPFLLLIICHFVIPFMRPFDPLQVFVNPENFQQHEKLLFKIGGSIVLGVPTAIGVLSCFQFFLGIVLFVEVSVVISKDVYDGGGVIHSVQQYYVEQCLECWILIKLHHRMPLLIHAGAGIYIVAYEMFAYLLVSMGAVPHEKSKRFRSFWRHVLTSPRERMQLKSCYVLAYSAGPIRKVRARTVLDINNALLNATASLTLMKD</sequence>
<evidence type="ECO:0000313" key="2">
    <source>
        <dbReference type="EMBL" id="CAL8146427.1"/>
    </source>
</evidence>
<reference evidence="2 3" key="1">
    <citation type="submission" date="2024-08" db="EMBL/GenBank/DDBJ databases">
        <authorList>
            <person name="Cucini C."/>
            <person name="Frati F."/>
        </authorList>
    </citation>
    <scope>NUCLEOTIDE SEQUENCE [LARGE SCALE GENOMIC DNA]</scope>
</reference>
<keyword evidence="1" id="KW-0812">Transmembrane</keyword>
<feature type="transmembrane region" description="Helical" evidence="1">
    <location>
        <begin position="48"/>
        <end position="68"/>
    </location>
</feature>
<accession>A0ABP1S7R4</accession>
<feature type="transmembrane region" description="Helical" evidence="1">
    <location>
        <begin position="150"/>
        <end position="172"/>
    </location>
</feature>
<keyword evidence="1" id="KW-0472">Membrane</keyword>
<keyword evidence="1" id="KW-1133">Transmembrane helix</keyword>
<gene>
    <name evidence="2" type="ORF">ODALV1_LOCUS30813</name>
</gene>
<feature type="transmembrane region" description="Helical" evidence="1">
    <location>
        <begin position="193"/>
        <end position="225"/>
    </location>
</feature>
<protein>
    <recommendedName>
        <fullName evidence="4">Odorant receptor</fullName>
    </recommendedName>
</protein>
<dbReference type="Proteomes" id="UP001642540">
    <property type="component" value="Unassembled WGS sequence"/>
</dbReference>
<comment type="caution">
    <text evidence="2">The sequence shown here is derived from an EMBL/GenBank/DDBJ whole genome shotgun (WGS) entry which is preliminary data.</text>
</comment>
<dbReference type="EMBL" id="CAXLJM020000164">
    <property type="protein sequence ID" value="CAL8146427.1"/>
    <property type="molecule type" value="Genomic_DNA"/>
</dbReference>
<keyword evidence="3" id="KW-1185">Reference proteome</keyword>
<evidence type="ECO:0000256" key="1">
    <source>
        <dbReference type="SAM" id="Phobius"/>
    </source>
</evidence>
<organism evidence="2 3">
    <name type="scientific">Orchesella dallaii</name>
    <dbReference type="NCBI Taxonomy" id="48710"/>
    <lineage>
        <taxon>Eukaryota</taxon>
        <taxon>Metazoa</taxon>
        <taxon>Ecdysozoa</taxon>
        <taxon>Arthropoda</taxon>
        <taxon>Hexapoda</taxon>
        <taxon>Collembola</taxon>
        <taxon>Entomobryomorpha</taxon>
        <taxon>Entomobryoidea</taxon>
        <taxon>Orchesellidae</taxon>
        <taxon>Orchesellinae</taxon>
        <taxon>Orchesella</taxon>
    </lineage>
</organism>
<proteinExistence type="predicted"/>